<dbReference type="InterPro" id="IPR017853">
    <property type="entry name" value="GH"/>
</dbReference>
<dbReference type="RefSeq" id="WP_351084910.1">
    <property type="nucleotide sequence ID" value="NZ_JBEOZG010000028.1"/>
</dbReference>
<dbReference type="EMBL" id="JBIAWJ010000027">
    <property type="protein sequence ID" value="MFF4526603.1"/>
    <property type="molecule type" value="Genomic_DNA"/>
</dbReference>
<evidence type="ECO:0000313" key="3">
    <source>
        <dbReference type="EMBL" id="MFF4526603.1"/>
    </source>
</evidence>
<comment type="similarity">
    <text evidence="1">Belongs to the glycosyl hydrolase 13 family.</text>
</comment>
<dbReference type="SUPFAM" id="SSF51445">
    <property type="entry name" value="(Trans)glycosidases"/>
    <property type="match status" value="1"/>
</dbReference>
<dbReference type="InterPro" id="IPR006047">
    <property type="entry name" value="GH13_cat_dom"/>
</dbReference>
<dbReference type="Gene3D" id="3.90.400.10">
    <property type="entry name" value="Oligo-1,6-glucosidase, Domain 2"/>
    <property type="match status" value="1"/>
</dbReference>
<evidence type="ECO:0000259" key="2">
    <source>
        <dbReference type="SMART" id="SM00642"/>
    </source>
</evidence>
<name>A0ABW6UV53_9ACTN</name>
<dbReference type="Gene3D" id="3.20.20.80">
    <property type="entry name" value="Glycosidases"/>
    <property type="match status" value="1"/>
</dbReference>
<dbReference type="CDD" id="cd11332">
    <property type="entry name" value="AmyAc_OligoGlu_TS"/>
    <property type="match status" value="1"/>
</dbReference>
<evidence type="ECO:0000313" key="4">
    <source>
        <dbReference type="Proteomes" id="UP001602058"/>
    </source>
</evidence>
<accession>A0ABW6UV53</accession>
<dbReference type="Proteomes" id="UP001602058">
    <property type="component" value="Unassembled WGS sequence"/>
</dbReference>
<comment type="caution">
    <text evidence="3">The sequence shown here is derived from an EMBL/GenBank/DDBJ whole genome shotgun (WGS) entry which is preliminary data.</text>
</comment>
<keyword evidence="4" id="KW-1185">Reference proteome</keyword>
<dbReference type="Pfam" id="PF00128">
    <property type="entry name" value="Alpha-amylase"/>
    <property type="match status" value="1"/>
</dbReference>
<dbReference type="GO" id="GO:0016787">
    <property type="term" value="F:hydrolase activity"/>
    <property type="evidence" value="ECO:0007669"/>
    <property type="project" value="UniProtKB-KW"/>
</dbReference>
<reference evidence="3 4" key="1">
    <citation type="submission" date="2024-10" db="EMBL/GenBank/DDBJ databases">
        <title>The Natural Products Discovery Center: Release of the First 8490 Sequenced Strains for Exploring Actinobacteria Biosynthetic Diversity.</title>
        <authorList>
            <person name="Kalkreuter E."/>
            <person name="Kautsar S.A."/>
            <person name="Yang D."/>
            <person name="Bader C.D."/>
            <person name="Teijaro C.N."/>
            <person name="Fluegel L."/>
            <person name="Davis C.M."/>
            <person name="Simpson J.R."/>
            <person name="Lauterbach L."/>
            <person name="Steele A.D."/>
            <person name="Gui C."/>
            <person name="Meng S."/>
            <person name="Li G."/>
            <person name="Viehrig K."/>
            <person name="Ye F."/>
            <person name="Su P."/>
            <person name="Kiefer A.F."/>
            <person name="Nichols A."/>
            <person name="Cepeda A.J."/>
            <person name="Yan W."/>
            <person name="Fan B."/>
            <person name="Jiang Y."/>
            <person name="Adhikari A."/>
            <person name="Zheng C.-J."/>
            <person name="Schuster L."/>
            <person name="Cowan T.M."/>
            <person name="Smanski M.J."/>
            <person name="Chevrette M.G."/>
            <person name="De Carvalho L.P.S."/>
            <person name="Shen B."/>
        </authorList>
    </citation>
    <scope>NUCLEOTIDE SEQUENCE [LARGE SCALE GENOMIC DNA]</scope>
    <source>
        <strain evidence="3 4">NPDC001390</strain>
    </source>
</reference>
<organism evidence="3 4">
    <name type="scientific">Streptomyces bluensis</name>
    <dbReference type="NCBI Taxonomy" id="33897"/>
    <lineage>
        <taxon>Bacteria</taxon>
        <taxon>Bacillati</taxon>
        <taxon>Actinomycetota</taxon>
        <taxon>Actinomycetes</taxon>
        <taxon>Kitasatosporales</taxon>
        <taxon>Streptomycetaceae</taxon>
        <taxon>Streptomyces</taxon>
    </lineage>
</organism>
<gene>
    <name evidence="3" type="ORF">ACFY1D_35010</name>
</gene>
<protein>
    <submittedName>
        <fullName evidence="3">Glycoside hydrolase family 13 protein</fullName>
    </submittedName>
</protein>
<dbReference type="PANTHER" id="PTHR10357">
    <property type="entry name" value="ALPHA-AMYLASE FAMILY MEMBER"/>
    <property type="match status" value="1"/>
</dbReference>
<evidence type="ECO:0000256" key="1">
    <source>
        <dbReference type="ARBA" id="ARBA00008061"/>
    </source>
</evidence>
<keyword evidence="3" id="KW-0378">Hydrolase</keyword>
<dbReference type="SMART" id="SM00642">
    <property type="entry name" value="Aamy"/>
    <property type="match status" value="1"/>
</dbReference>
<dbReference type="InterPro" id="IPR045857">
    <property type="entry name" value="O16G_dom_2"/>
</dbReference>
<sequence>MWWRQAVVYQIYPRSFADANGDGIGDLPGITSRVGYLRDLGVDAVWLSPFYPSELADGGYDVDDHRAVDPRIGTLDQFDGLVAALHSAGIRVIVDIVPNHTSNRHTWFREALAAGPASAARDRYIFRRGTGANGERPPTDWTAAFGGPAWEPVGDGDWYLHLFAPEQPDLNWANPQVRTDFLTTLRFWADRGVDGFRVDVAHMLAKDLSEPLPGKDQLRVDGMPEGTHRLEDRDEVHEIYREWRAVFNEYDPPRTAVAEAWVPAHRRSRYASPEGLGQAFNFDLLEAEWDAAAFRRIIEENLELARVSGASSTWVFSNHDVVRHATRYALPNGTDLRSWLLSGGLDPQPDEERGLRRARAVTLLALALPGSTYLYQGEELGLFEVADLPEEALQDPTWKRSKGTERGRDGCRVPLPWTAAGPSLGFGAGGAHLPQPPAFAGHSVEIQEADPGSTLTFYRRALAERRRLQTAESLTWADGRPDVVHFRRPGGWTCVTNFGTSPAPLPPGRLVLASSTFDGALLPPDTTVWLQPQSGARPRASN</sequence>
<feature type="domain" description="Glycosyl hydrolase family 13 catalytic" evidence="2">
    <location>
        <begin position="10"/>
        <end position="412"/>
    </location>
</feature>
<dbReference type="PANTHER" id="PTHR10357:SF179">
    <property type="entry name" value="NEUTRAL AND BASIC AMINO ACID TRANSPORT PROTEIN RBAT"/>
    <property type="match status" value="1"/>
</dbReference>
<proteinExistence type="inferred from homology"/>